<dbReference type="Gene3D" id="3.30.40.10">
    <property type="entry name" value="Zinc/RING finger domain, C3HC4 (zinc finger)"/>
    <property type="match status" value="1"/>
</dbReference>
<evidence type="ECO:0000256" key="3">
    <source>
        <dbReference type="ARBA" id="ARBA00022833"/>
    </source>
</evidence>
<protein>
    <submittedName>
        <fullName evidence="8 9">E3 ubiquitin-protein ligase RNF4-like</fullName>
    </submittedName>
</protein>
<dbReference type="SMART" id="SM00184">
    <property type="entry name" value="RING"/>
    <property type="match status" value="1"/>
</dbReference>
<dbReference type="InterPro" id="IPR001841">
    <property type="entry name" value="Znf_RING"/>
</dbReference>
<feature type="region of interest" description="Disordered" evidence="5">
    <location>
        <begin position="1"/>
        <end position="42"/>
    </location>
</feature>
<feature type="compositionally biased region" description="Basic residues" evidence="5">
    <location>
        <begin position="79"/>
        <end position="95"/>
    </location>
</feature>
<evidence type="ECO:0000256" key="1">
    <source>
        <dbReference type="ARBA" id="ARBA00022723"/>
    </source>
</evidence>
<accession>A0A8B7XJ64</accession>
<dbReference type="AlphaFoldDB" id="A0A8B7XJ64"/>
<dbReference type="InterPro" id="IPR013083">
    <property type="entry name" value="Znf_RING/FYVE/PHD"/>
</dbReference>
<dbReference type="Proteomes" id="UP000694845">
    <property type="component" value="Unplaced"/>
</dbReference>
<evidence type="ECO:0000259" key="6">
    <source>
        <dbReference type="PROSITE" id="PS50089"/>
    </source>
</evidence>
<dbReference type="InterPro" id="IPR017907">
    <property type="entry name" value="Znf_RING_CS"/>
</dbReference>
<dbReference type="GO" id="GO:0008270">
    <property type="term" value="F:zinc ion binding"/>
    <property type="evidence" value="ECO:0007669"/>
    <property type="project" value="UniProtKB-KW"/>
</dbReference>
<organism evidence="7 8">
    <name type="scientific">Acanthaster planci</name>
    <name type="common">Crown-of-thorns starfish</name>
    <dbReference type="NCBI Taxonomy" id="133434"/>
    <lineage>
        <taxon>Eukaryota</taxon>
        <taxon>Metazoa</taxon>
        <taxon>Echinodermata</taxon>
        <taxon>Eleutherozoa</taxon>
        <taxon>Asterozoa</taxon>
        <taxon>Asteroidea</taxon>
        <taxon>Valvatacea</taxon>
        <taxon>Valvatida</taxon>
        <taxon>Acanthasteridae</taxon>
        <taxon>Acanthaster</taxon>
    </lineage>
</organism>
<evidence type="ECO:0000313" key="7">
    <source>
        <dbReference type="Proteomes" id="UP000694845"/>
    </source>
</evidence>
<dbReference type="SUPFAM" id="SSF57850">
    <property type="entry name" value="RING/U-box"/>
    <property type="match status" value="1"/>
</dbReference>
<keyword evidence="1" id="KW-0479">Metal-binding</keyword>
<feature type="domain" description="RING-type" evidence="6">
    <location>
        <begin position="151"/>
        <end position="196"/>
    </location>
</feature>
<keyword evidence="2 4" id="KW-0863">Zinc-finger</keyword>
<dbReference type="PANTHER" id="PTHR23041">
    <property type="entry name" value="RING FINGER DOMAIN-CONTAINING"/>
    <property type="match status" value="1"/>
</dbReference>
<dbReference type="OrthoDB" id="6105938at2759"/>
<proteinExistence type="predicted"/>
<evidence type="ECO:0000313" key="9">
    <source>
        <dbReference type="RefSeq" id="XP_022080845.1"/>
    </source>
</evidence>
<sequence>MAQRRRRNSSDDVLIISDDPSPTFVDLTQESPAGASSSNTNQTSQAAHFFSSSNYETVDLTCGDTSPVMLDPVIVPPSSRRRRSRRLQSAARRHSPYSTNNDITIESDEENDVQVLSPVDVNNALPWPELSSEVATPPDMIGTPGRKQVKCPVCMDNETQIRANGLQLNSTICGHIFCNRCIRRAVQSQHRCPTCRTKLTMRQIHPIFL</sequence>
<feature type="compositionally biased region" description="Polar residues" evidence="5">
    <location>
        <begin position="26"/>
        <end position="42"/>
    </location>
</feature>
<name>A0A8B7XJ64_ACAPL</name>
<dbReference type="InterPro" id="IPR047134">
    <property type="entry name" value="RNF4"/>
</dbReference>
<evidence type="ECO:0000256" key="2">
    <source>
        <dbReference type="ARBA" id="ARBA00022771"/>
    </source>
</evidence>
<keyword evidence="3" id="KW-0862">Zinc</keyword>
<dbReference type="PANTHER" id="PTHR23041:SF78">
    <property type="entry name" value="E3 UBIQUITIN-PROTEIN LIGASE RNF4"/>
    <property type="match status" value="1"/>
</dbReference>
<dbReference type="OMA" id="QDHANIC"/>
<dbReference type="RefSeq" id="XP_022080845.1">
    <property type="nucleotide sequence ID" value="XM_022225153.1"/>
</dbReference>
<dbReference type="GeneID" id="110973928"/>
<dbReference type="KEGG" id="aplc:110973928"/>
<evidence type="ECO:0000313" key="8">
    <source>
        <dbReference type="RefSeq" id="XP_022080843.1"/>
    </source>
</evidence>
<evidence type="ECO:0000256" key="5">
    <source>
        <dbReference type="SAM" id="MobiDB-lite"/>
    </source>
</evidence>
<keyword evidence="7" id="KW-1185">Reference proteome</keyword>
<dbReference type="PROSITE" id="PS00518">
    <property type="entry name" value="ZF_RING_1"/>
    <property type="match status" value="1"/>
</dbReference>
<reference evidence="8 9" key="1">
    <citation type="submission" date="2025-04" db="UniProtKB">
        <authorList>
            <consortium name="RefSeq"/>
        </authorList>
    </citation>
    <scope>IDENTIFICATION</scope>
</reference>
<dbReference type="Pfam" id="PF13639">
    <property type="entry name" value="zf-RING_2"/>
    <property type="match status" value="1"/>
</dbReference>
<evidence type="ECO:0000256" key="4">
    <source>
        <dbReference type="PROSITE-ProRule" id="PRU00175"/>
    </source>
</evidence>
<dbReference type="PROSITE" id="PS50089">
    <property type="entry name" value="ZF_RING_2"/>
    <property type="match status" value="1"/>
</dbReference>
<dbReference type="RefSeq" id="XP_022080843.1">
    <property type="nucleotide sequence ID" value="XM_022225151.1"/>
</dbReference>
<gene>
    <name evidence="8 9" type="primary">LOC110973928</name>
</gene>
<feature type="region of interest" description="Disordered" evidence="5">
    <location>
        <begin position="66"/>
        <end position="103"/>
    </location>
</feature>